<organism evidence="2 3">
    <name type="scientific">Promicromonospora soli</name>
    <dbReference type="NCBI Taxonomy" id="2035533"/>
    <lineage>
        <taxon>Bacteria</taxon>
        <taxon>Bacillati</taxon>
        <taxon>Actinomycetota</taxon>
        <taxon>Actinomycetes</taxon>
        <taxon>Micrococcales</taxon>
        <taxon>Promicromonosporaceae</taxon>
        <taxon>Promicromonospora</taxon>
    </lineage>
</organism>
<dbReference type="Proteomes" id="UP000627369">
    <property type="component" value="Unassembled WGS sequence"/>
</dbReference>
<dbReference type="EMBL" id="BNAS01000003">
    <property type="protein sequence ID" value="GHH72064.1"/>
    <property type="molecule type" value="Genomic_DNA"/>
</dbReference>
<evidence type="ECO:0000256" key="1">
    <source>
        <dbReference type="SAM" id="MobiDB-lite"/>
    </source>
</evidence>
<gene>
    <name evidence="2" type="ORF">GCM10017772_21000</name>
</gene>
<evidence type="ECO:0000313" key="3">
    <source>
        <dbReference type="Proteomes" id="UP000627369"/>
    </source>
</evidence>
<comment type="caution">
    <text evidence="2">The sequence shown here is derived from an EMBL/GenBank/DDBJ whole genome shotgun (WGS) entry which is preliminary data.</text>
</comment>
<name>A0A919FUI3_9MICO</name>
<protein>
    <submittedName>
        <fullName evidence="2">Uncharacterized protein</fullName>
    </submittedName>
</protein>
<proteinExistence type="predicted"/>
<keyword evidence="3" id="KW-1185">Reference proteome</keyword>
<evidence type="ECO:0000313" key="2">
    <source>
        <dbReference type="EMBL" id="GHH72064.1"/>
    </source>
</evidence>
<reference evidence="2" key="2">
    <citation type="submission" date="2020-09" db="EMBL/GenBank/DDBJ databases">
        <authorList>
            <person name="Sun Q."/>
            <person name="Zhou Y."/>
        </authorList>
    </citation>
    <scope>NUCLEOTIDE SEQUENCE</scope>
    <source>
        <strain evidence="2">CGMCC 4.7398</strain>
    </source>
</reference>
<accession>A0A919FUI3</accession>
<reference evidence="2" key="1">
    <citation type="journal article" date="2014" name="Int. J. Syst. Evol. Microbiol.">
        <title>Complete genome sequence of Corynebacterium casei LMG S-19264T (=DSM 44701T), isolated from a smear-ripened cheese.</title>
        <authorList>
            <consortium name="US DOE Joint Genome Institute (JGI-PGF)"/>
            <person name="Walter F."/>
            <person name="Albersmeier A."/>
            <person name="Kalinowski J."/>
            <person name="Ruckert C."/>
        </authorList>
    </citation>
    <scope>NUCLEOTIDE SEQUENCE</scope>
    <source>
        <strain evidence="2">CGMCC 4.7398</strain>
    </source>
</reference>
<feature type="region of interest" description="Disordered" evidence="1">
    <location>
        <begin position="18"/>
        <end position="47"/>
    </location>
</feature>
<dbReference type="AlphaFoldDB" id="A0A919FUI3"/>
<feature type="region of interest" description="Disordered" evidence="1">
    <location>
        <begin position="82"/>
        <end position="125"/>
    </location>
</feature>
<sequence>MNAVRSAVLQEALPDFTGRRRASRKWGCNQDIRGSRGRRRGHTRAQSASIPISLKYVQSPQDLHVETVRILESLRIRTAAAHARAWRAREARTPKGAGLCSRRTPPGTNPGSRHTSPKAVRPEVT</sequence>